<organism evidence="2 3">
    <name type="scientific">Exophiala oligosperma</name>
    <dbReference type="NCBI Taxonomy" id="215243"/>
    <lineage>
        <taxon>Eukaryota</taxon>
        <taxon>Fungi</taxon>
        <taxon>Dikarya</taxon>
        <taxon>Ascomycota</taxon>
        <taxon>Pezizomycotina</taxon>
        <taxon>Eurotiomycetes</taxon>
        <taxon>Chaetothyriomycetidae</taxon>
        <taxon>Chaetothyriales</taxon>
        <taxon>Herpotrichiellaceae</taxon>
        <taxon>Exophiala</taxon>
    </lineage>
</organism>
<reference evidence="2 3" key="1">
    <citation type="submission" date="2015-01" db="EMBL/GenBank/DDBJ databases">
        <title>The Genome Sequence of Exophiala oligosperma CBS72588.</title>
        <authorList>
            <consortium name="The Broad Institute Genomics Platform"/>
            <person name="Cuomo C."/>
            <person name="de Hoog S."/>
            <person name="Gorbushina A."/>
            <person name="Stielow B."/>
            <person name="Teixiera M."/>
            <person name="Abouelleil A."/>
            <person name="Chapman S.B."/>
            <person name="Priest M."/>
            <person name="Young S.K."/>
            <person name="Wortman J."/>
            <person name="Nusbaum C."/>
            <person name="Birren B."/>
        </authorList>
    </citation>
    <scope>NUCLEOTIDE SEQUENCE [LARGE SCALE GENOMIC DNA]</scope>
    <source>
        <strain evidence="2 3">CBS 72588</strain>
    </source>
</reference>
<dbReference type="VEuPathDB" id="FungiDB:PV06_04229"/>
<gene>
    <name evidence="2" type="ORF">PV06_04229</name>
</gene>
<feature type="compositionally biased region" description="Basic and acidic residues" evidence="1">
    <location>
        <begin position="15"/>
        <end position="39"/>
    </location>
</feature>
<proteinExistence type="predicted"/>
<dbReference type="GeneID" id="27356303"/>
<sequence>MAAEANNNNNQPAQEEEKKEPEPPKKPHDLPNSWDPDHEDYLWNPDRWESPINKWRCWKYDQEARDYIDRTNKADAHIADLQKRLKDLTGYDY</sequence>
<protein>
    <submittedName>
        <fullName evidence="2">Uncharacterized protein</fullName>
    </submittedName>
</protein>
<dbReference type="AlphaFoldDB" id="A0A0D2E5L2"/>
<feature type="region of interest" description="Disordered" evidence="1">
    <location>
        <begin position="1"/>
        <end position="39"/>
    </location>
</feature>
<evidence type="ECO:0000313" key="3">
    <source>
        <dbReference type="Proteomes" id="UP000053342"/>
    </source>
</evidence>
<feature type="compositionally biased region" description="Low complexity" evidence="1">
    <location>
        <begin position="1"/>
        <end position="13"/>
    </location>
</feature>
<evidence type="ECO:0000313" key="2">
    <source>
        <dbReference type="EMBL" id="KIW43084.1"/>
    </source>
</evidence>
<evidence type="ECO:0000256" key="1">
    <source>
        <dbReference type="SAM" id="MobiDB-lite"/>
    </source>
</evidence>
<keyword evidence="3" id="KW-1185">Reference proteome</keyword>
<dbReference type="Proteomes" id="UP000053342">
    <property type="component" value="Unassembled WGS sequence"/>
</dbReference>
<name>A0A0D2E5L2_9EURO</name>
<dbReference type="HOGENOM" id="CLU_2399693_0_0_1"/>
<accession>A0A0D2E5L2</accession>
<dbReference type="RefSeq" id="XP_016263300.1">
    <property type="nucleotide sequence ID" value="XM_016405094.1"/>
</dbReference>
<dbReference type="EMBL" id="KN847335">
    <property type="protein sequence ID" value="KIW43084.1"/>
    <property type="molecule type" value="Genomic_DNA"/>
</dbReference>